<keyword evidence="3" id="KW-0808">Transferase</keyword>
<protein>
    <submittedName>
        <fullName evidence="3">Chemotaxis protein methyltransferase</fullName>
        <ecNumber evidence="3">2.1.1.80</ecNumber>
    </submittedName>
</protein>
<dbReference type="Gene3D" id="3.30.450.20">
    <property type="entry name" value="PAS domain"/>
    <property type="match status" value="2"/>
</dbReference>
<dbReference type="SUPFAM" id="SSF53335">
    <property type="entry name" value="S-adenosyl-L-methionine-dependent methyltransferases"/>
    <property type="match status" value="1"/>
</dbReference>
<dbReference type="InterPro" id="IPR029063">
    <property type="entry name" value="SAM-dependent_MTases_sf"/>
</dbReference>
<dbReference type="PROSITE" id="PS50123">
    <property type="entry name" value="CHER"/>
    <property type="match status" value="1"/>
</dbReference>
<dbReference type="PANTHER" id="PTHR24422">
    <property type="entry name" value="CHEMOTAXIS PROTEIN METHYLTRANSFERASE"/>
    <property type="match status" value="1"/>
</dbReference>
<sequence length="756" mass="83634">MLSILRTATGHDFSLYKKGTIGRRIARRMLQSSFTDTDAYAAYLAAHPDEMQALFKDLLINVTRFFRDAEAFDALRDEILPQLLANKPDDYVFRVWVAGCSTGEEAYSIAILLREVMEQTQQSFRIQIYGTDLDQEAIAVARNGFYPPNIAADLTPERLQRFFLRENAVYRVRKEIREMLVFAVQNVVKDPPFTKLDLISCRNVMIYLEAELQDRLIANLHYALKANGVLFLSPAESIADQPALFQPLSHKWKFYRAIGSGAKNRALLVSGLAWAKAPADNRREATAVSRAASTIAQLARRALLSAFAPPSVVTDSAGNILFVYGETGKYLRPAPGAGTLNVVDMAHDGLQPELRAALLEAAGQGPQGSIREVMLHSNGELQKVAISVRPLSSPDGTRQSLLVSFQDLARKVALAATPASGDDSRLVNEAGEGSADRRILELERDLAQTWESLQATIERQQISNEELMSTNEELQSANEELQSTVEELETSKEELQSVNEELVTVNAELQANIDQLGSTQDDLRNLLDNVSGGLLFLDEQLLIRRFTSAAADLYPLVATDVGRPLADIRANLVDDQQLLADAQAVLAGGQACQREVQTRKCLWYQARLKPYRRLDDRLDGLVITFTDISARVAAESQSRAAQHFAQSIIDSVRVPLLVLDANLTVVSASRSFYQRFQVGREASIGQRLYDLGDGQWNIPALRELLASILSRDQVVEELAVDCELPAHGHGKMLLNARRIPGEAALILLAMEEVPRA</sequence>
<dbReference type="PANTHER" id="PTHR24422:SF27">
    <property type="entry name" value="PROTEIN-GLUTAMATE O-METHYLTRANSFERASE"/>
    <property type="match status" value="1"/>
</dbReference>
<dbReference type="EMBL" id="JEMX01000021">
    <property type="protein sequence ID" value="EXI81540.1"/>
    <property type="molecule type" value="Genomic_DNA"/>
</dbReference>
<keyword evidence="1" id="KW-0175">Coiled coil</keyword>
<organism evidence="3 4">
    <name type="scientific">Candidatus Accumulibacter appositus</name>
    <dbReference type="NCBI Taxonomy" id="1454003"/>
    <lineage>
        <taxon>Bacteria</taxon>
        <taxon>Pseudomonadati</taxon>
        <taxon>Pseudomonadota</taxon>
        <taxon>Betaproteobacteria</taxon>
        <taxon>Candidatus Accumulibacter</taxon>
    </lineage>
</organism>
<dbReference type="GO" id="GO:0008983">
    <property type="term" value="F:protein-glutamate O-methyltransferase activity"/>
    <property type="evidence" value="ECO:0007669"/>
    <property type="project" value="UniProtKB-EC"/>
</dbReference>
<dbReference type="STRING" id="1454003.AW10_01077"/>
<keyword evidence="3" id="KW-0489">Methyltransferase</keyword>
<dbReference type="AlphaFoldDB" id="A0A011PXG9"/>
<evidence type="ECO:0000313" key="3">
    <source>
        <dbReference type="EMBL" id="EXI81540.1"/>
    </source>
</evidence>
<dbReference type="InterPro" id="IPR022642">
    <property type="entry name" value="CheR_C"/>
</dbReference>
<feature type="coiled-coil region" evidence="1">
    <location>
        <begin position="457"/>
        <end position="526"/>
    </location>
</feature>
<dbReference type="Pfam" id="PF03705">
    <property type="entry name" value="CheR_N"/>
    <property type="match status" value="1"/>
</dbReference>
<dbReference type="CDD" id="cd02440">
    <property type="entry name" value="AdoMet_MTases"/>
    <property type="match status" value="1"/>
</dbReference>
<dbReference type="InterPro" id="IPR050903">
    <property type="entry name" value="Bact_Chemotaxis_MeTrfase"/>
</dbReference>
<dbReference type="InterPro" id="IPR000780">
    <property type="entry name" value="CheR_MeTrfase"/>
</dbReference>
<accession>A0A011PXG9</accession>
<dbReference type="SUPFAM" id="SSF55785">
    <property type="entry name" value="PYP-like sensor domain (PAS domain)"/>
    <property type="match status" value="2"/>
</dbReference>
<feature type="domain" description="CheR-type methyltransferase" evidence="2">
    <location>
        <begin position="1"/>
        <end position="238"/>
    </location>
</feature>
<evidence type="ECO:0000256" key="1">
    <source>
        <dbReference type="SAM" id="Coils"/>
    </source>
</evidence>
<dbReference type="EC" id="2.1.1.80" evidence="3"/>
<evidence type="ECO:0000313" key="4">
    <source>
        <dbReference type="Proteomes" id="UP000021816"/>
    </source>
</evidence>
<dbReference type="Pfam" id="PF01739">
    <property type="entry name" value="CheR"/>
    <property type="match status" value="1"/>
</dbReference>
<dbReference type="GO" id="GO:0032259">
    <property type="term" value="P:methylation"/>
    <property type="evidence" value="ECO:0007669"/>
    <property type="project" value="UniProtKB-KW"/>
</dbReference>
<dbReference type="Proteomes" id="UP000021816">
    <property type="component" value="Unassembled WGS sequence"/>
</dbReference>
<reference evidence="3 4" key="1">
    <citation type="submission" date="2014-02" db="EMBL/GenBank/DDBJ databases">
        <title>Expanding our view of genomic diversity in Candidatus Accumulibacter clades.</title>
        <authorList>
            <person name="Skennerton C.T."/>
            <person name="Barr J.J."/>
            <person name="Slater F.R."/>
            <person name="Bond P.L."/>
            <person name="Tyson G.W."/>
        </authorList>
    </citation>
    <scope>NUCLEOTIDE SEQUENCE [LARGE SCALE GENOMIC DNA]</scope>
    <source>
        <strain evidence="4">BA-92</strain>
    </source>
</reference>
<dbReference type="PRINTS" id="PR00996">
    <property type="entry name" value="CHERMTFRASE"/>
</dbReference>
<dbReference type="SMART" id="SM00091">
    <property type="entry name" value="PAS"/>
    <property type="match status" value="3"/>
</dbReference>
<dbReference type="PATRIC" id="fig|1454003.3.peg.1116"/>
<evidence type="ECO:0000259" key="2">
    <source>
        <dbReference type="PROSITE" id="PS50123"/>
    </source>
</evidence>
<proteinExistence type="predicted"/>
<dbReference type="SMART" id="SM00138">
    <property type="entry name" value="MeTrc"/>
    <property type="match status" value="1"/>
</dbReference>
<dbReference type="InterPro" id="IPR000014">
    <property type="entry name" value="PAS"/>
</dbReference>
<dbReference type="InterPro" id="IPR022641">
    <property type="entry name" value="CheR_N"/>
</dbReference>
<dbReference type="Pfam" id="PF13596">
    <property type="entry name" value="PAS_10"/>
    <property type="match status" value="1"/>
</dbReference>
<name>A0A011PXG9_9PROT</name>
<dbReference type="InterPro" id="IPR035965">
    <property type="entry name" value="PAS-like_dom_sf"/>
</dbReference>
<dbReference type="Gene3D" id="3.40.50.150">
    <property type="entry name" value="Vaccinia Virus protein VP39"/>
    <property type="match status" value="1"/>
</dbReference>
<comment type="caution">
    <text evidence="3">The sequence shown here is derived from an EMBL/GenBank/DDBJ whole genome shotgun (WGS) entry which is preliminary data.</text>
</comment>
<gene>
    <name evidence="3" type="primary">cheR_2</name>
    <name evidence="3" type="ORF">AW10_01077</name>
</gene>
<dbReference type="SUPFAM" id="SSF47757">
    <property type="entry name" value="Chemotaxis receptor methyltransferase CheR, N-terminal domain"/>
    <property type="match status" value="1"/>
</dbReference>